<protein>
    <submittedName>
        <fullName evidence="2">Uncharacterized protein</fullName>
    </submittedName>
</protein>
<keyword evidence="3" id="KW-1185">Reference proteome</keyword>
<dbReference type="Proteomes" id="UP001152795">
    <property type="component" value="Unassembled WGS sequence"/>
</dbReference>
<proteinExistence type="predicted"/>
<gene>
    <name evidence="2" type="ORF">PACLA_8A013798</name>
</gene>
<name>A0A6S7FX61_PARCT</name>
<dbReference type="EMBL" id="CACRXK020000152">
    <property type="protein sequence ID" value="CAB3978920.1"/>
    <property type="molecule type" value="Genomic_DNA"/>
</dbReference>
<sequence>MPLKSYNKPYKKTHYYNQQNKNEWSITRDASKFHKLFGRLPQSSKKDGEIYKAENDTNEHSDQDEHEEDEEYNEGDIEQDNEGANDGNVEPPMARRNAKDSHQLGSETMKHKGLKSWTVVKQI</sequence>
<evidence type="ECO:0000313" key="2">
    <source>
        <dbReference type="EMBL" id="CAB3978920.1"/>
    </source>
</evidence>
<organism evidence="2 3">
    <name type="scientific">Paramuricea clavata</name>
    <name type="common">Red gorgonian</name>
    <name type="synonym">Violescent sea-whip</name>
    <dbReference type="NCBI Taxonomy" id="317549"/>
    <lineage>
        <taxon>Eukaryota</taxon>
        <taxon>Metazoa</taxon>
        <taxon>Cnidaria</taxon>
        <taxon>Anthozoa</taxon>
        <taxon>Octocorallia</taxon>
        <taxon>Malacalcyonacea</taxon>
        <taxon>Plexauridae</taxon>
        <taxon>Paramuricea</taxon>
    </lineage>
</organism>
<feature type="region of interest" description="Disordered" evidence="1">
    <location>
        <begin position="1"/>
        <end position="22"/>
    </location>
</feature>
<evidence type="ECO:0000256" key="1">
    <source>
        <dbReference type="SAM" id="MobiDB-lite"/>
    </source>
</evidence>
<evidence type="ECO:0000313" key="3">
    <source>
        <dbReference type="Proteomes" id="UP001152795"/>
    </source>
</evidence>
<dbReference type="AlphaFoldDB" id="A0A6S7FX61"/>
<feature type="compositionally biased region" description="Basic and acidic residues" evidence="1">
    <location>
        <begin position="44"/>
        <end position="63"/>
    </location>
</feature>
<accession>A0A6S7FX61</accession>
<reference evidence="2" key="1">
    <citation type="submission" date="2020-04" db="EMBL/GenBank/DDBJ databases">
        <authorList>
            <person name="Alioto T."/>
            <person name="Alioto T."/>
            <person name="Gomez Garrido J."/>
        </authorList>
    </citation>
    <scope>NUCLEOTIDE SEQUENCE</scope>
    <source>
        <strain evidence="2">A484AB</strain>
    </source>
</reference>
<feature type="region of interest" description="Disordered" evidence="1">
    <location>
        <begin position="37"/>
        <end position="123"/>
    </location>
</feature>
<comment type="caution">
    <text evidence="2">The sequence shown here is derived from an EMBL/GenBank/DDBJ whole genome shotgun (WGS) entry which is preliminary data.</text>
</comment>
<feature type="compositionally biased region" description="Acidic residues" evidence="1">
    <location>
        <begin position="64"/>
        <end position="83"/>
    </location>
</feature>